<organism evidence="5 6">
    <name type="scientific">Mycena chlorophos</name>
    <name type="common">Agaric fungus</name>
    <name type="synonym">Agaricus chlorophos</name>
    <dbReference type="NCBI Taxonomy" id="658473"/>
    <lineage>
        <taxon>Eukaryota</taxon>
        <taxon>Fungi</taxon>
        <taxon>Dikarya</taxon>
        <taxon>Basidiomycota</taxon>
        <taxon>Agaricomycotina</taxon>
        <taxon>Agaricomycetes</taxon>
        <taxon>Agaricomycetidae</taxon>
        <taxon>Agaricales</taxon>
        <taxon>Marasmiineae</taxon>
        <taxon>Mycenaceae</taxon>
        <taxon>Mycena</taxon>
    </lineage>
</organism>
<dbReference type="SUPFAM" id="SSF57667">
    <property type="entry name" value="beta-beta-alpha zinc fingers"/>
    <property type="match status" value="1"/>
</dbReference>
<feature type="region of interest" description="Disordered" evidence="2">
    <location>
        <begin position="505"/>
        <end position="557"/>
    </location>
</feature>
<name>A0ABQ0M2Z2_MYCCL</name>
<dbReference type="Gene3D" id="3.30.160.60">
    <property type="entry name" value="Classic Zinc Finger"/>
    <property type="match status" value="1"/>
</dbReference>
<evidence type="ECO:0000313" key="5">
    <source>
        <dbReference type="EMBL" id="GAT57662.1"/>
    </source>
</evidence>
<feature type="region of interest" description="Disordered" evidence="2">
    <location>
        <begin position="393"/>
        <end position="415"/>
    </location>
</feature>
<keyword evidence="1" id="KW-0863">Zinc-finger</keyword>
<evidence type="ECO:0000256" key="1">
    <source>
        <dbReference type="PROSITE-ProRule" id="PRU00042"/>
    </source>
</evidence>
<keyword evidence="3" id="KW-0812">Transmembrane</keyword>
<dbReference type="PROSITE" id="PS00028">
    <property type="entry name" value="ZINC_FINGER_C2H2_1"/>
    <property type="match status" value="1"/>
</dbReference>
<dbReference type="Proteomes" id="UP000815677">
    <property type="component" value="Unassembled WGS sequence"/>
</dbReference>
<dbReference type="InterPro" id="IPR036236">
    <property type="entry name" value="Znf_C2H2_sf"/>
</dbReference>
<keyword evidence="1" id="KW-0479">Metal-binding</keyword>
<feature type="transmembrane region" description="Helical" evidence="3">
    <location>
        <begin position="422"/>
        <end position="443"/>
    </location>
</feature>
<feature type="region of interest" description="Disordered" evidence="2">
    <location>
        <begin position="452"/>
        <end position="476"/>
    </location>
</feature>
<sequence>MYQPASDRPTLPSIGRIFDHSHTQAAAPTPVYRRPTTLTLPPLDDGFVWEMQPYQPQPTDYYRMPQSYTQSMYAQDRLSPESDPGRDAMSSASSYSSASSNFYDPYRPSSAPQLGPYRSTPSYHHHAHPAASPYYASRSAAAAAADYGARSAASAKHCCGYCGKKFNRPSGLKIHLTVHNGEHLHNSMLSNPNSFLDDGPDAKEHISTALLSWPATNFLVVACVHEERTGMVGTFPSRWMGPVVSSATANEYSRGIDSPSTLSAPATMPPFPLPALPSPQSASKPVANLPTAAISIVQTTVFVPETAPTLAPTTTTVVVTSVAPPPAPTTASPTAAYTTITQVLTTVPVAASSQTTAQSSAHETPTDPDTTSTTLTSYFHTTSTSAKASSFSARSSSTHIGPSAVPSPTVQHKPKSSLTGKIVGYSVGGFFLLLLLSSFFSAWRKRRQYVRKRPRASTFTGIGSKLSDGESTPPKRSMAQTLMRSVSQSSFDAYALCGSPPTTPLPVYPHPDSLLVTRGPGIRPLPPTPTPPKDDERRSPFGVSSSGSSGLERSMLE</sequence>
<keyword evidence="3" id="KW-1133">Transmembrane helix</keyword>
<gene>
    <name evidence="5" type="ORF">MCHLO_14173</name>
</gene>
<feature type="region of interest" description="Disordered" evidence="2">
    <location>
        <begin position="354"/>
        <end position="375"/>
    </location>
</feature>
<dbReference type="EMBL" id="DF849506">
    <property type="protein sequence ID" value="GAT57662.1"/>
    <property type="molecule type" value="Genomic_DNA"/>
</dbReference>
<feature type="domain" description="C2H2-type" evidence="4">
    <location>
        <begin position="157"/>
        <end position="184"/>
    </location>
</feature>
<dbReference type="InterPro" id="IPR013087">
    <property type="entry name" value="Znf_C2H2_type"/>
</dbReference>
<proteinExistence type="predicted"/>
<accession>A0ABQ0M2Z2</accession>
<evidence type="ECO:0000313" key="6">
    <source>
        <dbReference type="Proteomes" id="UP000815677"/>
    </source>
</evidence>
<feature type="compositionally biased region" description="Low complexity" evidence="2">
    <location>
        <begin position="540"/>
        <end position="557"/>
    </location>
</feature>
<protein>
    <recommendedName>
        <fullName evidence="4">C2H2-type domain-containing protein</fullName>
    </recommendedName>
</protein>
<keyword evidence="6" id="KW-1185">Reference proteome</keyword>
<keyword evidence="3" id="KW-0472">Membrane</keyword>
<feature type="region of interest" description="Disordered" evidence="2">
    <location>
        <begin position="75"/>
        <end position="101"/>
    </location>
</feature>
<dbReference type="PROSITE" id="PS50157">
    <property type="entry name" value="ZINC_FINGER_C2H2_2"/>
    <property type="match status" value="1"/>
</dbReference>
<keyword evidence="1" id="KW-0862">Zinc</keyword>
<evidence type="ECO:0000256" key="2">
    <source>
        <dbReference type="SAM" id="MobiDB-lite"/>
    </source>
</evidence>
<evidence type="ECO:0000256" key="3">
    <source>
        <dbReference type="SAM" id="Phobius"/>
    </source>
</evidence>
<reference evidence="5" key="1">
    <citation type="submission" date="2014-09" db="EMBL/GenBank/DDBJ databases">
        <title>Genome sequence of the luminous mushroom Mycena chlorophos for searching fungal bioluminescence genes.</title>
        <authorList>
            <person name="Tanaka Y."/>
            <person name="Kasuga D."/>
            <person name="Oba Y."/>
            <person name="Hase S."/>
            <person name="Sato K."/>
            <person name="Oba Y."/>
            <person name="Sakakibara Y."/>
        </authorList>
    </citation>
    <scope>NUCLEOTIDE SEQUENCE</scope>
</reference>
<evidence type="ECO:0000259" key="4">
    <source>
        <dbReference type="PROSITE" id="PS50157"/>
    </source>
</evidence>
<feature type="compositionally biased region" description="Low complexity" evidence="2">
    <location>
        <begin position="90"/>
        <end position="100"/>
    </location>
</feature>